<proteinExistence type="predicted"/>
<dbReference type="Proteomes" id="UP000320055">
    <property type="component" value="Unassembled WGS sequence"/>
</dbReference>
<dbReference type="EMBL" id="CAACVJ010000470">
    <property type="protein sequence ID" value="VEP16998.1"/>
    <property type="molecule type" value="Genomic_DNA"/>
</dbReference>
<feature type="compositionally biased region" description="Polar residues" evidence="1">
    <location>
        <begin position="137"/>
        <end position="151"/>
    </location>
</feature>
<feature type="compositionally biased region" description="Polar residues" evidence="1">
    <location>
        <begin position="1"/>
        <end position="12"/>
    </location>
</feature>
<keyword evidence="3" id="KW-1185">Reference proteome</keyword>
<feature type="region of interest" description="Disordered" evidence="1">
    <location>
        <begin position="87"/>
        <end position="107"/>
    </location>
</feature>
<evidence type="ECO:0000313" key="3">
    <source>
        <dbReference type="Proteomes" id="UP000320055"/>
    </source>
</evidence>
<feature type="compositionally biased region" description="Polar residues" evidence="1">
    <location>
        <begin position="95"/>
        <end position="104"/>
    </location>
</feature>
<dbReference type="AlphaFoldDB" id="A0A563VZW1"/>
<feature type="region of interest" description="Disordered" evidence="1">
    <location>
        <begin position="128"/>
        <end position="247"/>
    </location>
</feature>
<dbReference type="RefSeq" id="WP_144875619.1">
    <property type="nucleotide sequence ID" value="NZ_LR214255.1"/>
</dbReference>
<gene>
    <name evidence="2" type="ORF">H1P_5210002</name>
</gene>
<name>A0A563VZW1_9CYAN</name>
<reference evidence="2 3" key="1">
    <citation type="submission" date="2019-01" db="EMBL/GenBank/DDBJ databases">
        <authorList>
            <person name="Brito A."/>
        </authorList>
    </citation>
    <scope>NUCLEOTIDE SEQUENCE [LARGE SCALE GENOMIC DNA]</scope>
    <source>
        <strain evidence="2">1</strain>
    </source>
</reference>
<evidence type="ECO:0000256" key="1">
    <source>
        <dbReference type="SAM" id="MobiDB-lite"/>
    </source>
</evidence>
<protein>
    <submittedName>
        <fullName evidence="2">Uncharacterized protein</fullName>
    </submittedName>
</protein>
<sequence length="247" mass="27872">MRLNSQNCENQPPETPPDKAFKSPQTLQTYTDFKKTLSEDEGDNFLNFVRGQIQNLEKPINDLEAWLASKNAAGQNRWEVYYKNYQDQKSEQKSRNAQKTSSEGKFNADENLAIARWQKRLKEQAEASEAALRKSNPFLNKTNSAAEPKNSVSDDLKGSEGTAIEKSNESSPDVNKSEFDQIFNDPAGFTKDTSPASSPEPSPSPKITKEEGLDFLRNLGMMKHFEQDLNQEQEENQDPDLGGEEDE</sequence>
<dbReference type="OrthoDB" id="508414at2"/>
<feature type="region of interest" description="Disordered" evidence="1">
    <location>
        <begin position="1"/>
        <end position="25"/>
    </location>
</feature>
<feature type="compositionally biased region" description="Acidic residues" evidence="1">
    <location>
        <begin position="229"/>
        <end position="247"/>
    </location>
</feature>
<evidence type="ECO:0000313" key="2">
    <source>
        <dbReference type="EMBL" id="VEP16998.1"/>
    </source>
</evidence>
<accession>A0A563VZW1</accession>
<organism evidence="2 3">
    <name type="scientific">Hyella patelloides LEGE 07179</name>
    <dbReference type="NCBI Taxonomy" id="945734"/>
    <lineage>
        <taxon>Bacteria</taxon>
        <taxon>Bacillati</taxon>
        <taxon>Cyanobacteriota</taxon>
        <taxon>Cyanophyceae</taxon>
        <taxon>Pleurocapsales</taxon>
        <taxon>Hyellaceae</taxon>
        <taxon>Hyella</taxon>
    </lineage>
</organism>